<dbReference type="InterPro" id="IPR001173">
    <property type="entry name" value="Glyco_trans_2-like"/>
</dbReference>
<evidence type="ECO:0000313" key="3">
    <source>
        <dbReference type="Proteomes" id="UP000487350"/>
    </source>
</evidence>
<feature type="domain" description="Glycosyltransferase 2-like" evidence="1">
    <location>
        <begin position="40"/>
        <end position="150"/>
    </location>
</feature>
<keyword evidence="2" id="KW-0808">Transferase</keyword>
<reference evidence="2 3" key="1">
    <citation type="submission" date="2019-11" db="EMBL/GenBank/DDBJ databases">
        <title>Caenimonas koreensis gen. nov., sp. nov., isolated from activated sludge.</title>
        <authorList>
            <person name="Seung H.R."/>
        </authorList>
    </citation>
    <scope>NUCLEOTIDE SEQUENCE [LARGE SCALE GENOMIC DNA]</scope>
    <source>
        <strain evidence="2 3">EMB320</strain>
    </source>
</reference>
<dbReference type="RefSeq" id="WP_153586046.1">
    <property type="nucleotide sequence ID" value="NZ_WJBU01000015.1"/>
</dbReference>
<dbReference type="SUPFAM" id="SSF53448">
    <property type="entry name" value="Nucleotide-diphospho-sugar transferases"/>
    <property type="match status" value="1"/>
</dbReference>
<dbReference type="EMBL" id="WJBU01000015">
    <property type="protein sequence ID" value="MRD48724.1"/>
    <property type="molecule type" value="Genomic_DNA"/>
</dbReference>
<dbReference type="InterPro" id="IPR029044">
    <property type="entry name" value="Nucleotide-diphossugar_trans"/>
</dbReference>
<evidence type="ECO:0000313" key="2">
    <source>
        <dbReference type="EMBL" id="MRD48724.1"/>
    </source>
</evidence>
<gene>
    <name evidence="2" type="ORF">GHT07_15650</name>
</gene>
<sequence>MPDEPAPPTLPPSPALSGFAAQVAALKRSREEQLPMRVGVMVPTFNRPDLIRACVLQLLHQSRPPDVICVHQNGHSDSYQWAVADMQTGATRVIWLHTPARIGQHEWYAVPLRRLIEDKCTHFFWTDHDDLYLHKHIESGLAELQTYDFSVSRWCGLLFTKPAPADFRYGPHVEFTSHAPGGMSSTMCFRRSFAQELLMDIARDKGQTQYTDNIVAHVTMPKFRCHVGERNTCVYHSHEGSLTSRAWLQRAFA</sequence>
<comment type="caution">
    <text evidence="2">The sequence shown here is derived from an EMBL/GenBank/DDBJ whole genome shotgun (WGS) entry which is preliminary data.</text>
</comment>
<dbReference type="AlphaFoldDB" id="A0A844AXD9"/>
<accession>A0A844AXD9</accession>
<organism evidence="2 3">
    <name type="scientific">Caenimonas koreensis DSM 17982</name>
    <dbReference type="NCBI Taxonomy" id="1121255"/>
    <lineage>
        <taxon>Bacteria</taxon>
        <taxon>Pseudomonadati</taxon>
        <taxon>Pseudomonadota</taxon>
        <taxon>Betaproteobacteria</taxon>
        <taxon>Burkholderiales</taxon>
        <taxon>Comamonadaceae</taxon>
        <taxon>Caenimonas</taxon>
    </lineage>
</organism>
<proteinExistence type="predicted"/>
<dbReference type="CDD" id="cd00761">
    <property type="entry name" value="Glyco_tranf_GTA_type"/>
    <property type="match status" value="1"/>
</dbReference>
<dbReference type="OrthoDB" id="8897752at2"/>
<name>A0A844AXD9_9BURK</name>
<dbReference type="Pfam" id="PF00535">
    <property type="entry name" value="Glycos_transf_2"/>
    <property type="match status" value="1"/>
</dbReference>
<dbReference type="GO" id="GO:0016740">
    <property type="term" value="F:transferase activity"/>
    <property type="evidence" value="ECO:0007669"/>
    <property type="project" value="UniProtKB-KW"/>
</dbReference>
<protein>
    <submittedName>
        <fullName evidence="2">Glycosyltransferase</fullName>
    </submittedName>
</protein>
<dbReference type="Gene3D" id="3.90.550.10">
    <property type="entry name" value="Spore Coat Polysaccharide Biosynthesis Protein SpsA, Chain A"/>
    <property type="match status" value="1"/>
</dbReference>
<evidence type="ECO:0000259" key="1">
    <source>
        <dbReference type="Pfam" id="PF00535"/>
    </source>
</evidence>
<dbReference type="Proteomes" id="UP000487350">
    <property type="component" value="Unassembled WGS sequence"/>
</dbReference>
<keyword evidence="3" id="KW-1185">Reference proteome</keyword>